<dbReference type="InterPro" id="IPR023401">
    <property type="entry name" value="ODC_N"/>
</dbReference>
<dbReference type="Gene3D" id="3.30.1780.10">
    <property type="entry name" value="ornithine cyclodeaminase, domain 1"/>
    <property type="match status" value="1"/>
</dbReference>
<evidence type="ECO:0000313" key="3">
    <source>
        <dbReference type="Proteomes" id="UP001172681"/>
    </source>
</evidence>
<dbReference type="InterPro" id="IPR036291">
    <property type="entry name" value="NAD(P)-bd_dom_sf"/>
</dbReference>
<evidence type="ECO:0008006" key="4">
    <source>
        <dbReference type="Google" id="ProtNLM"/>
    </source>
</evidence>
<comment type="caution">
    <text evidence="2">The sequence shown here is derived from an EMBL/GenBank/DDBJ whole genome shotgun (WGS) entry which is preliminary data.</text>
</comment>
<dbReference type="Gene3D" id="3.40.50.720">
    <property type="entry name" value="NAD(P)-binding Rossmann-like Domain"/>
    <property type="match status" value="1"/>
</dbReference>
<evidence type="ECO:0000313" key="2">
    <source>
        <dbReference type="EMBL" id="KAJ9633584.1"/>
    </source>
</evidence>
<gene>
    <name evidence="2" type="ORF">H2204_006790</name>
</gene>
<accession>A0AA38Y2U8</accession>
<evidence type="ECO:0000256" key="1">
    <source>
        <dbReference type="ARBA" id="ARBA00008903"/>
    </source>
</evidence>
<dbReference type="Proteomes" id="UP001172681">
    <property type="component" value="Unassembled WGS sequence"/>
</dbReference>
<keyword evidence="3" id="KW-1185">Reference proteome</keyword>
<dbReference type="SUPFAM" id="SSF51735">
    <property type="entry name" value="NAD(P)-binding Rossmann-fold domains"/>
    <property type="match status" value="1"/>
</dbReference>
<dbReference type="Pfam" id="PF02423">
    <property type="entry name" value="OCD_Mu_crystall"/>
    <property type="match status" value="1"/>
</dbReference>
<protein>
    <recommendedName>
        <fullName evidence="4">Ornithine cyclodeaminase</fullName>
    </recommendedName>
</protein>
<dbReference type="PANTHER" id="PTHR13812">
    <property type="entry name" value="KETIMINE REDUCTASE MU-CRYSTALLIN"/>
    <property type="match status" value="1"/>
</dbReference>
<name>A0AA38Y2U8_9EURO</name>
<dbReference type="AlphaFoldDB" id="A0AA38Y2U8"/>
<dbReference type="PANTHER" id="PTHR13812:SF19">
    <property type="entry name" value="KETIMINE REDUCTASE MU-CRYSTALLIN"/>
    <property type="match status" value="1"/>
</dbReference>
<dbReference type="InterPro" id="IPR003462">
    <property type="entry name" value="ODC_Mu_crystall"/>
</dbReference>
<sequence length="375" mass="40724">MSSLIVLSDAAVHEILISLSRDEIHQVRDRLAKSLEEFSTPEERNFAPDSVVVTRPHAKTLFRPFTSSENVGIKIIVDPSAGAEAQASSASSNATLHGVLALCDRDGLPLGIINADEITGYRTSLSVMVPYAWRTRTTRIVVFGAGKQALWHIRLALALRGDEIEHIAIVNRSAARGESLLSQVRSENEQRWRSSVEMLCVSSTRPDYEQKLESLMATADVVFCTTPSTKPLFPARYLKVQQASSTGCYISSIGSWQPDMMELDPQLLQHGLDLSRGQHPLGDEGGAILVDDREESLRSSGEIINSQLRAEQLVEVGEVLSSKTTTSKDQSSSPWLADGFVIYKSVGVSATDLAAGTAVLSLARERGVGVSVSDF</sequence>
<organism evidence="2 3">
    <name type="scientific">Knufia peltigerae</name>
    <dbReference type="NCBI Taxonomy" id="1002370"/>
    <lineage>
        <taxon>Eukaryota</taxon>
        <taxon>Fungi</taxon>
        <taxon>Dikarya</taxon>
        <taxon>Ascomycota</taxon>
        <taxon>Pezizomycotina</taxon>
        <taxon>Eurotiomycetes</taxon>
        <taxon>Chaetothyriomycetidae</taxon>
        <taxon>Chaetothyriales</taxon>
        <taxon>Trichomeriaceae</taxon>
        <taxon>Knufia</taxon>
    </lineage>
</organism>
<reference evidence="2" key="1">
    <citation type="submission" date="2022-10" db="EMBL/GenBank/DDBJ databases">
        <title>Culturing micro-colonial fungi from biological soil crusts in the Mojave desert and describing Neophaeococcomyces mojavensis, and introducing the new genera and species Taxawa tesnikishii.</title>
        <authorList>
            <person name="Kurbessoian T."/>
            <person name="Stajich J.E."/>
        </authorList>
    </citation>
    <scope>NUCLEOTIDE SEQUENCE</scope>
    <source>
        <strain evidence="2">TK_35</strain>
    </source>
</reference>
<dbReference type="GO" id="GO:0005737">
    <property type="term" value="C:cytoplasm"/>
    <property type="evidence" value="ECO:0007669"/>
    <property type="project" value="TreeGrafter"/>
</dbReference>
<comment type="similarity">
    <text evidence="1">Belongs to the ornithine cyclodeaminase/mu-crystallin family.</text>
</comment>
<dbReference type="EMBL" id="JAPDRN010000044">
    <property type="protein sequence ID" value="KAJ9633584.1"/>
    <property type="molecule type" value="Genomic_DNA"/>
</dbReference>
<proteinExistence type="inferred from homology"/>